<dbReference type="SUPFAM" id="SSF56420">
    <property type="entry name" value="Peptide deformylase"/>
    <property type="match status" value="1"/>
</dbReference>
<evidence type="ECO:0000313" key="4">
    <source>
        <dbReference type="Proteomes" id="UP000178155"/>
    </source>
</evidence>
<feature type="active site" evidence="2">
    <location>
        <position position="130"/>
    </location>
</feature>
<evidence type="ECO:0000256" key="1">
    <source>
        <dbReference type="ARBA" id="ARBA00010759"/>
    </source>
</evidence>
<dbReference type="NCBIfam" id="NF001159">
    <property type="entry name" value="PRK00150.1-3"/>
    <property type="match status" value="1"/>
</dbReference>
<dbReference type="InterPro" id="IPR036821">
    <property type="entry name" value="Peptide_deformylase_sf"/>
</dbReference>
<sequence>MLKIVKYPAAILKKKAKEVRGITPDLLSLISCMELAMEKNQGVGLAAPQVGFSRQIFVVKDDKKSRAFFNPKIRSQSRQRSEDEEGCLSLPGLFVLVKRAERVRVSCNTKEGKPVVVEAEGLASRIFQHEIDHLQGKLIIDRITPFQRWKIRKQLQEIKQKGRTQQNTSMHLVH</sequence>
<dbReference type="Gene3D" id="3.90.45.10">
    <property type="entry name" value="Peptide deformylase"/>
    <property type="match status" value="1"/>
</dbReference>
<dbReference type="PANTHER" id="PTHR10458">
    <property type="entry name" value="PEPTIDE DEFORMYLASE"/>
    <property type="match status" value="1"/>
</dbReference>
<dbReference type="GO" id="GO:0046872">
    <property type="term" value="F:metal ion binding"/>
    <property type="evidence" value="ECO:0007669"/>
    <property type="project" value="UniProtKB-KW"/>
</dbReference>
<gene>
    <name evidence="2" type="primary">def</name>
    <name evidence="3" type="ORF">A3I39_01370</name>
</gene>
<dbReference type="EC" id="3.5.1.88" evidence="2"/>
<dbReference type="CDD" id="cd00487">
    <property type="entry name" value="Pep_deformylase"/>
    <property type="match status" value="1"/>
</dbReference>
<accession>A0A1F8HC17</accession>
<protein>
    <recommendedName>
        <fullName evidence="2">Peptide deformylase</fullName>
        <shortName evidence="2">PDF</shortName>
        <ecNumber evidence="2">3.5.1.88</ecNumber>
    </recommendedName>
    <alternativeName>
        <fullName evidence="2">Polypeptide deformylase</fullName>
    </alternativeName>
</protein>
<dbReference type="Proteomes" id="UP000178155">
    <property type="component" value="Unassembled WGS sequence"/>
</dbReference>
<dbReference type="PIRSF" id="PIRSF004749">
    <property type="entry name" value="Pep_def"/>
    <property type="match status" value="1"/>
</dbReference>
<dbReference type="PRINTS" id="PR01576">
    <property type="entry name" value="PDEFORMYLASE"/>
</dbReference>
<evidence type="ECO:0000313" key="3">
    <source>
        <dbReference type="EMBL" id="OGN34548.1"/>
    </source>
</evidence>
<comment type="function">
    <text evidence="2">Removes the formyl group from the N-terminal Met of newly synthesized proteins. Requires at least a dipeptide for an efficient rate of reaction. N-terminal L-methionine is a prerequisite for activity but the enzyme has broad specificity at other positions.</text>
</comment>
<dbReference type="GO" id="GO:0042586">
    <property type="term" value="F:peptide deformylase activity"/>
    <property type="evidence" value="ECO:0007669"/>
    <property type="project" value="UniProtKB-UniRule"/>
</dbReference>
<feature type="binding site" evidence="2">
    <location>
        <position position="129"/>
    </location>
    <ligand>
        <name>Fe cation</name>
        <dbReference type="ChEBI" id="CHEBI:24875"/>
    </ligand>
</feature>
<organism evidence="3 4">
    <name type="scientific">Candidatus Yanofskybacteria bacterium RIFCSPLOWO2_02_FULL_47_9b</name>
    <dbReference type="NCBI Taxonomy" id="1802708"/>
    <lineage>
        <taxon>Bacteria</taxon>
        <taxon>Candidatus Yanofskyibacteriota</taxon>
    </lineage>
</organism>
<feature type="binding site" evidence="2">
    <location>
        <position position="87"/>
    </location>
    <ligand>
        <name>Fe cation</name>
        <dbReference type="ChEBI" id="CHEBI:24875"/>
    </ligand>
</feature>
<dbReference type="Pfam" id="PF01327">
    <property type="entry name" value="Pep_deformylase"/>
    <property type="match status" value="1"/>
</dbReference>
<dbReference type="NCBIfam" id="TIGR00079">
    <property type="entry name" value="pept_deformyl"/>
    <property type="match status" value="1"/>
</dbReference>
<keyword evidence="2" id="KW-0408">Iron</keyword>
<reference evidence="3 4" key="1">
    <citation type="journal article" date="2016" name="Nat. Commun.">
        <title>Thousands of microbial genomes shed light on interconnected biogeochemical processes in an aquifer system.</title>
        <authorList>
            <person name="Anantharaman K."/>
            <person name="Brown C.T."/>
            <person name="Hug L.A."/>
            <person name="Sharon I."/>
            <person name="Castelle C.J."/>
            <person name="Probst A.J."/>
            <person name="Thomas B.C."/>
            <person name="Singh A."/>
            <person name="Wilkins M.J."/>
            <person name="Karaoz U."/>
            <person name="Brodie E.L."/>
            <person name="Williams K.H."/>
            <person name="Hubbard S.S."/>
            <person name="Banfield J.F."/>
        </authorList>
    </citation>
    <scope>NUCLEOTIDE SEQUENCE [LARGE SCALE GENOMIC DNA]</scope>
</reference>
<proteinExistence type="inferred from homology"/>
<keyword evidence="2" id="KW-0479">Metal-binding</keyword>
<keyword evidence="2" id="KW-0648">Protein biosynthesis</keyword>
<dbReference type="AlphaFoldDB" id="A0A1F8HC17"/>
<dbReference type="EMBL" id="MGKW01000007">
    <property type="protein sequence ID" value="OGN34548.1"/>
    <property type="molecule type" value="Genomic_DNA"/>
</dbReference>
<dbReference type="HAMAP" id="MF_00163">
    <property type="entry name" value="Pep_deformylase"/>
    <property type="match status" value="1"/>
</dbReference>
<dbReference type="InterPro" id="IPR023635">
    <property type="entry name" value="Peptide_deformylase"/>
</dbReference>
<comment type="cofactor">
    <cofactor evidence="2">
        <name>Fe(2+)</name>
        <dbReference type="ChEBI" id="CHEBI:29033"/>
    </cofactor>
    <text evidence="2">Binds 1 Fe(2+) ion.</text>
</comment>
<comment type="catalytic activity">
    <reaction evidence="2">
        <text>N-terminal N-formyl-L-methionyl-[peptide] + H2O = N-terminal L-methionyl-[peptide] + formate</text>
        <dbReference type="Rhea" id="RHEA:24420"/>
        <dbReference type="Rhea" id="RHEA-COMP:10639"/>
        <dbReference type="Rhea" id="RHEA-COMP:10640"/>
        <dbReference type="ChEBI" id="CHEBI:15377"/>
        <dbReference type="ChEBI" id="CHEBI:15740"/>
        <dbReference type="ChEBI" id="CHEBI:49298"/>
        <dbReference type="ChEBI" id="CHEBI:64731"/>
        <dbReference type="EC" id="3.5.1.88"/>
    </reaction>
</comment>
<dbReference type="PANTHER" id="PTHR10458:SF22">
    <property type="entry name" value="PEPTIDE DEFORMYLASE"/>
    <property type="match status" value="1"/>
</dbReference>
<evidence type="ECO:0000256" key="2">
    <source>
        <dbReference type="HAMAP-Rule" id="MF_00163"/>
    </source>
</evidence>
<keyword evidence="2" id="KW-0378">Hydrolase</keyword>
<feature type="binding site" evidence="2">
    <location>
        <position position="133"/>
    </location>
    <ligand>
        <name>Fe cation</name>
        <dbReference type="ChEBI" id="CHEBI:24875"/>
    </ligand>
</feature>
<comment type="caution">
    <text evidence="3">The sequence shown here is derived from an EMBL/GenBank/DDBJ whole genome shotgun (WGS) entry which is preliminary data.</text>
</comment>
<name>A0A1F8HC17_9BACT</name>
<comment type="similarity">
    <text evidence="1 2">Belongs to the polypeptide deformylase family.</text>
</comment>
<dbReference type="GO" id="GO:0006412">
    <property type="term" value="P:translation"/>
    <property type="evidence" value="ECO:0007669"/>
    <property type="project" value="UniProtKB-UniRule"/>
</dbReference>